<dbReference type="AlphaFoldDB" id="A0A8J2N2B8"/>
<sequence>MSTSIRKVLISNFGDASNVSVITASIPAPSANDVQIRVLYASMGGSDIAMRQGVYPLQKKAPLTPGYALVGRVLQNGSACTKYQVGDLVTCLSIYDAEAELCNQPEKHLFGLPEGLDLQQAVALVLDWNTAYGLAYRAAKISAGQRVFIHGLSGSVGFALLTFCKMQGADVYGTASVANHAAVREAGATPFVYSDKNWMTTMRDLGGANLVYDALGFESWDESWNILSKGGHLVGYGGNYNMLNGGKPRSQPVQVAKLLARGLVPFCPYKTSFYYIDRDQKTFKPELRKLFEMLGSGAIRVPIRKIWTLEEVPEAHRVWAKGPGIGAVIIKVTEDKEPHR</sequence>
<dbReference type="Gene3D" id="3.90.180.10">
    <property type="entry name" value="Medium-chain alcohol dehydrogenases, catalytic domain"/>
    <property type="match status" value="1"/>
</dbReference>
<dbReference type="Gene3D" id="3.40.50.720">
    <property type="entry name" value="NAD(P)-binding Rossmann-like Domain"/>
    <property type="match status" value="1"/>
</dbReference>
<reference evidence="2" key="1">
    <citation type="submission" date="2021-05" db="EMBL/GenBank/DDBJ databases">
        <authorList>
            <person name="Stam R."/>
        </authorList>
    </citation>
    <scope>NUCLEOTIDE SEQUENCE</scope>
    <source>
        <strain evidence="2">CS162</strain>
    </source>
</reference>
<proteinExistence type="predicted"/>
<dbReference type="InterPro" id="IPR011032">
    <property type="entry name" value="GroES-like_sf"/>
</dbReference>
<dbReference type="Pfam" id="PF13602">
    <property type="entry name" value="ADH_zinc_N_2"/>
    <property type="match status" value="1"/>
</dbReference>
<feature type="domain" description="Enoyl reductase (ER)" evidence="1">
    <location>
        <begin position="14"/>
        <end position="330"/>
    </location>
</feature>
<evidence type="ECO:0000259" key="1">
    <source>
        <dbReference type="SMART" id="SM00829"/>
    </source>
</evidence>
<name>A0A8J2N2B8_9PLEO</name>
<keyword evidence="3" id="KW-1185">Reference proteome</keyword>
<dbReference type="InterPro" id="IPR020843">
    <property type="entry name" value="ER"/>
</dbReference>
<dbReference type="GO" id="GO:0016491">
    <property type="term" value="F:oxidoreductase activity"/>
    <property type="evidence" value="ECO:0007669"/>
    <property type="project" value="InterPro"/>
</dbReference>
<protein>
    <recommendedName>
        <fullName evidence="1">Enoyl reductase (ER) domain-containing protein</fullName>
    </recommendedName>
</protein>
<dbReference type="EMBL" id="CAJRGZ010000019">
    <property type="protein sequence ID" value="CAG5162402.1"/>
    <property type="molecule type" value="Genomic_DNA"/>
</dbReference>
<dbReference type="CDD" id="cd08273">
    <property type="entry name" value="MDR8"/>
    <property type="match status" value="1"/>
</dbReference>
<evidence type="ECO:0000313" key="3">
    <source>
        <dbReference type="Proteomes" id="UP000676310"/>
    </source>
</evidence>
<dbReference type="SUPFAM" id="SSF50129">
    <property type="entry name" value="GroES-like"/>
    <property type="match status" value="1"/>
</dbReference>
<dbReference type="GeneID" id="67018076"/>
<evidence type="ECO:0000313" key="2">
    <source>
        <dbReference type="EMBL" id="CAG5162402.1"/>
    </source>
</evidence>
<dbReference type="InterPro" id="IPR051397">
    <property type="entry name" value="Zn-ADH-like_protein"/>
</dbReference>
<dbReference type="Pfam" id="PF08240">
    <property type="entry name" value="ADH_N"/>
    <property type="match status" value="1"/>
</dbReference>
<dbReference type="OrthoDB" id="203908at2759"/>
<dbReference type="PANTHER" id="PTHR43677">
    <property type="entry name" value="SHORT-CHAIN DEHYDROGENASE/REDUCTASE"/>
    <property type="match status" value="1"/>
</dbReference>
<dbReference type="InterPro" id="IPR036291">
    <property type="entry name" value="NAD(P)-bd_dom_sf"/>
</dbReference>
<dbReference type="Proteomes" id="UP000676310">
    <property type="component" value="Unassembled WGS sequence"/>
</dbReference>
<dbReference type="GO" id="GO:0005739">
    <property type="term" value="C:mitochondrion"/>
    <property type="evidence" value="ECO:0007669"/>
    <property type="project" value="TreeGrafter"/>
</dbReference>
<dbReference type="SUPFAM" id="SSF51735">
    <property type="entry name" value="NAD(P)-binding Rossmann-fold domains"/>
    <property type="match status" value="1"/>
</dbReference>
<dbReference type="RefSeq" id="XP_043169767.1">
    <property type="nucleotide sequence ID" value="XM_043313832.1"/>
</dbReference>
<comment type="caution">
    <text evidence="2">The sequence shown here is derived from an EMBL/GenBank/DDBJ whole genome shotgun (WGS) entry which is preliminary data.</text>
</comment>
<dbReference type="SMART" id="SM00829">
    <property type="entry name" value="PKS_ER"/>
    <property type="match status" value="1"/>
</dbReference>
<dbReference type="InterPro" id="IPR013154">
    <property type="entry name" value="ADH-like_N"/>
</dbReference>
<accession>A0A8J2N2B8</accession>
<dbReference type="PANTHER" id="PTHR43677:SF4">
    <property type="entry name" value="QUINONE OXIDOREDUCTASE-LIKE PROTEIN 2"/>
    <property type="match status" value="1"/>
</dbReference>
<gene>
    <name evidence="2" type="ORF">ALTATR162_LOCUS6211</name>
</gene>
<organism evidence="2 3">
    <name type="scientific">Alternaria atra</name>
    <dbReference type="NCBI Taxonomy" id="119953"/>
    <lineage>
        <taxon>Eukaryota</taxon>
        <taxon>Fungi</taxon>
        <taxon>Dikarya</taxon>
        <taxon>Ascomycota</taxon>
        <taxon>Pezizomycotina</taxon>
        <taxon>Dothideomycetes</taxon>
        <taxon>Pleosporomycetidae</taxon>
        <taxon>Pleosporales</taxon>
        <taxon>Pleosporineae</taxon>
        <taxon>Pleosporaceae</taxon>
        <taxon>Alternaria</taxon>
        <taxon>Alternaria sect. Ulocladioides</taxon>
    </lineage>
</organism>